<reference evidence="2 3" key="1">
    <citation type="submission" date="2024-02" db="EMBL/GenBank/DDBJ databases">
        <title>High-quality chromosome-scale genome assembly of Pensacola bahiagrass (Paspalum notatum Flugge var. saurae).</title>
        <authorList>
            <person name="Vega J.M."/>
            <person name="Podio M."/>
            <person name="Orjuela J."/>
            <person name="Siena L.A."/>
            <person name="Pessino S.C."/>
            <person name="Combes M.C."/>
            <person name="Mariac C."/>
            <person name="Albertini E."/>
            <person name="Pupilli F."/>
            <person name="Ortiz J.P.A."/>
            <person name="Leblanc O."/>
        </authorList>
    </citation>
    <scope>NUCLEOTIDE SEQUENCE [LARGE SCALE GENOMIC DNA]</scope>
    <source>
        <strain evidence="2">R1</strain>
        <tissue evidence="2">Leaf</tissue>
    </source>
</reference>
<feature type="compositionally biased region" description="Low complexity" evidence="1">
    <location>
        <begin position="28"/>
        <end position="42"/>
    </location>
</feature>
<feature type="region of interest" description="Disordered" evidence="1">
    <location>
        <begin position="78"/>
        <end position="160"/>
    </location>
</feature>
<evidence type="ECO:0000313" key="2">
    <source>
        <dbReference type="EMBL" id="WVZ58267.1"/>
    </source>
</evidence>
<evidence type="ECO:0000313" key="3">
    <source>
        <dbReference type="Proteomes" id="UP001341281"/>
    </source>
</evidence>
<feature type="non-terminal residue" evidence="2">
    <location>
        <position position="1"/>
    </location>
</feature>
<proteinExistence type="predicted"/>
<name>A0AAQ3SPK1_PASNO</name>
<accession>A0AAQ3SPK1</accession>
<gene>
    <name evidence="2" type="ORF">U9M48_008553</name>
</gene>
<protein>
    <submittedName>
        <fullName evidence="2">Uncharacterized protein</fullName>
    </submittedName>
</protein>
<organism evidence="2 3">
    <name type="scientific">Paspalum notatum var. saurae</name>
    <dbReference type="NCBI Taxonomy" id="547442"/>
    <lineage>
        <taxon>Eukaryota</taxon>
        <taxon>Viridiplantae</taxon>
        <taxon>Streptophyta</taxon>
        <taxon>Embryophyta</taxon>
        <taxon>Tracheophyta</taxon>
        <taxon>Spermatophyta</taxon>
        <taxon>Magnoliopsida</taxon>
        <taxon>Liliopsida</taxon>
        <taxon>Poales</taxon>
        <taxon>Poaceae</taxon>
        <taxon>PACMAD clade</taxon>
        <taxon>Panicoideae</taxon>
        <taxon>Andropogonodae</taxon>
        <taxon>Paspaleae</taxon>
        <taxon>Paspalinae</taxon>
        <taxon>Paspalum</taxon>
    </lineage>
</organism>
<feature type="compositionally biased region" description="Polar residues" evidence="1">
    <location>
        <begin position="1"/>
        <end position="16"/>
    </location>
</feature>
<sequence>KEQQLSSIASRQQSFGATPLLLQDPPGAALFFSPRSSSSSRTSPPPAPLLPRQAVADRSLRPWRSLPPWCCSWPSSSAPSCSSSTKATAPFAPPHRRPTAPSPGASKQQQLPVEGALHRALPTPPRPFASFSSNSGARGRAPQRRPRPPLRSSCSDAPLQLRLPFSSSPLVSTSKIDASPSSRPPSTSLLFLPKRRQQEVVLHGAAQLPVALPLWVFSSPPPTRCSMNFPNNSQQLEREPPILNHDLGGRCQSARRHLFTASTRSGINLAFPQALGENHNLAPCDAGLRADDLVLVMFGLCGMICERLIAFELALFFCRAQS</sequence>
<dbReference type="Proteomes" id="UP001341281">
    <property type="component" value="Chromosome 02"/>
</dbReference>
<dbReference type="AlphaFoldDB" id="A0AAQ3SPK1"/>
<feature type="region of interest" description="Disordered" evidence="1">
    <location>
        <begin position="1"/>
        <end position="55"/>
    </location>
</feature>
<keyword evidence="3" id="KW-1185">Reference proteome</keyword>
<dbReference type="EMBL" id="CP144746">
    <property type="protein sequence ID" value="WVZ58267.1"/>
    <property type="molecule type" value="Genomic_DNA"/>
</dbReference>
<evidence type="ECO:0000256" key="1">
    <source>
        <dbReference type="SAM" id="MobiDB-lite"/>
    </source>
</evidence>